<name>A0A8J4QY66_9ROSI</name>
<feature type="region of interest" description="Disordered" evidence="2">
    <location>
        <begin position="331"/>
        <end position="356"/>
    </location>
</feature>
<comment type="subcellular location">
    <subcellularLocation>
        <location evidence="1">Nucleus</location>
    </subcellularLocation>
    <subcellularLocation>
        <location evidence="1">Chromosome</location>
        <location evidence="1">Telomere</location>
    </subcellularLocation>
</comment>
<keyword evidence="1" id="KW-0479">Metal-binding</keyword>
<protein>
    <recommendedName>
        <fullName evidence="1">Telomerase reverse transcriptase</fullName>
        <ecNumber evidence="1">2.7.7.49</ecNumber>
    </recommendedName>
    <alternativeName>
        <fullName evidence="1">Telomerase catalytic subunit</fullName>
    </alternativeName>
</protein>
<dbReference type="EC" id="2.7.7.49" evidence="1"/>
<dbReference type="Gene3D" id="1.10.132.70">
    <property type="match status" value="1"/>
</dbReference>
<sequence length="519" mass="58468">MPKKRRVPEVLWRLFRHRARTLASTIVSLVPPPPPSSCSCSPTGSQCLSCSGSEAMSFLVRNGDPQEYVKLLNKCFVVVSENAPPLSPFQSPSRWPQSQIVQRTIEIMMHEQFNSINVICKAYDKINRASPIVELLSSSAWCLLSQRVGDDVMVYLLKYTSIFLPVSSKKHHQVTGPPISDLRLEQSKKRTLESQYQHTSLDKCGSKKKRALVDNVNPLLEIQKCSNFSSVDDPSTSLDYVGSNVRSSSSPRTFSWLHGNKCSQASSSEVAIPISGTVTNNTEGDLNEKLQESSNHTAAKFRKRSRPFSWQRRRNRRRLNFEETSPFATIHMDKDGESGRLQHDADSSLNSSEKMPRFSVSQAPKPLVVAKRAHINRKFMFYNRECSSSVFPAKHILNSLKPNFSGANFLIGDIFGLNATQEMLCKSACLYRSLVKLLKKLIRKAQHCQRLRLLDKHCAVPTLDATVKSGTNFEGNGSEKNVPENSHGSNTSYYVDIEPQFEANKSYCLRSQEEYCQVY</sequence>
<dbReference type="GO" id="GO:0000333">
    <property type="term" value="C:telomerase catalytic core complex"/>
    <property type="evidence" value="ECO:0007669"/>
    <property type="project" value="TreeGrafter"/>
</dbReference>
<evidence type="ECO:0000313" key="4">
    <source>
        <dbReference type="Proteomes" id="UP000737018"/>
    </source>
</evidence>
<keyword evidence="4" id="KW-1185">Reference proteome</keyword>
<reference evidence="3" key="1">
    <citation type="submission" date="2020-03" db="EMBL/GenBank/DDBJ databases">
        <title>Castanea mollissima Vanexum genome sequencing.</title>
        <authorList>
            <person name="Staton M."/>
        </authorList>
    </citation>
    <scope>NUCLEOTIDE SEQUENCE</scope>
    <source>
        <tissue evidence="3">Leaf</tissue>
    </source>
</reference>
<keyword evidence="1" id="KW-0695">RNA-directed DNA polymerase</keyword>
<evidence type="ECO:0000313" key="3">
    <source>
        <dbReference type="EMBL" id="KAF3960888.1"/>
    </source>
</evidence>
<comment type="caution">
    <text evidence="3">The sequence shown here is derived from an EMBL/GenBank/DDBJ whole genome shotgun (WGS) entry which is preliminary data.</text>
</comment>
<dbReference type="GO" id="GO:0000781">
    <property type="term" value="C:chromosome, telomeric region"/>
    <property type="evidence" value="ECO:0007669"/>
    <property type="project" value="UniProtKB-SubCell"/>
</dbReference>
<organism evidence="3 4">
    <name type="scientific">Castanea mollissima</name>
    <name type="common">Chinese chestnut</name>
    <dbReference type="NCBI Taxonomy" id="60419"/>
    <lineage>
        <taxon>Eukaryota</taxon>
        <taxon>Viridiplantae</taxon>
        <taxon>Streptophyta</taxon>
        <taxon>Embryophyta</taxon>
        <taxon>Tracheophyta</taxon>
        <taxon>Spermatophyta</taxon>
        <taxon>Magnoliopsida</taxon>
        <taxon>eudicotyledons</taxon>
        <taxon>Gunneridae</taxon>
        <taxon>Pentapetalae</taxon>
        <taxon>rosids</taxon>
        <taxon>fabids</taxon>
        <taxon>Fagales</taxon>
        <taxon>Fagaceae</taxon>
        <taxon>Castanea</taxon>
    </lineage>
</organism>
<dbReference type="GO" id="GO:0003720">
    <property type="term" value="F:telomerase activity"/>
    <property type="evidence" value="ECO:0007669"/>
    <property type="project" value="InterPro"/>
</dbReference>
<comment type="catalytic activity">
    <reaction evidence="1">
        <text>DNA(n) + a 2'-deoxyribonucleoside 5'-triphosphate = DNA(n+1) + diphosphate</text>
        <dbReference type="Rhea" id="RHEA:22508"/>
        <dbReference type="Rhea" id="RHEA-COMP:17339"/>
        <dbReference type="Rhea" id="RHEA-COMP:17340"/>
        <dbReference type="ChEBI" id="CHEBI:33019"/>
        <dbReference type="ChEBI" id="CHEBI:61560"/>
        <dbReference type="ChEBI" id="CHEBI:173112"/>
        <dbReference type="EC" id="2.7.7.49"/>
    </reaction>
</comment>
<dbReference type="Proteomes" id="UP000737018">
    <property type="component" value="Unassembled WGS sequence"/>
</dbReference>
<dbReference type="InterPro" id="IPR003545">
    <property type="entry name" value="Telomerase_RT"/>
</dbReference>
<accession>A0A8J4QY66</accession>
<evidence type="ECO:0000256" key="2">
    <source>
        <dbReference type="SAM" id="MobiDB-lite"/>
    </source>
</evidence>
<keyword evidence="1" id="KW-0539">Nucleus</keyword>
<dbReference type="AlphaFoldDB" id="A0A8J4QY66"/>
<keyword evidence="1" id="KW-0808">Transferase</keyword>
<keyword evidence="1" id="KW-0158">Chromosome</keyword>
<feature type="compositionally biased region" description="Basic and acidic residues" evidence="2">
    <location>
        <begin position="331"/>
        <end position="346"/>
    </location>
</feature>
<comment type="similarity">
    <text evidence="1">Belongs to the reverse transcriptase family. Telomerase subfamily.</text>
</comment>
<keyword evidence="1" id="KW-0460">Magnesium</keyword>
<dbReference type="GO" id="GO:0042162">
    <property type="term" value="F:telomeric DNA binding"/>
    <property type="evidence" value="ECO:0007669"/>
    <property type="project" value="TreeGrafter"/>
</dbReference>
<dbReference type="OrthoDB" id="289721at2759"/>
<proteinExistence type="inferred from homology"/>
<keyword evidence="1" id="KW-0548">Nucleotidyltransferase</keyword>
<dbReference type="GO" id="GO:0007004">
    <property type="term" value="P:telomere maintenance via telomerase"/>
    <property type="evidence" value="ECO:0007669"/>
    <property type="project" value="TreeGrafter"/>
</dbReference>
<evidence type="ECO:0000256" key="1">
    <source>
        <dbReference type="RuleBase" id="RU365061"/>
    </source>
</evidence>
<dbReference type="GO" id="GO:0070034">
    <property type="term" value="F:telomerase RNA binding"/>
    <property type="evidence" value="ECO:0007669"/>
    <property type="project" value="TreeGrafter"/>
</dbReference>
<gene>
    <name evidence="3" type="ORF">CMV_014438</name>
</gene>
<comment type="function">
    <text evidence="1">Telomerase is a ribonucleoprotein enzyme essential for the replication of chromosome termini in most eukaryotes. It elongates telomeres. It is a reverse transcriptase that adds simple sequence repeats to chromosome ends by copying a template sequence within the RNA component of the enzyme.</text>
</comment>
<dbReference type="EMBL" id="JRKL02002016">
    <property type="protein sequence ID" value="KAF3960888.1"/>
    <property type="molecule type" value="Genomic_DNA"/>
</dbReference>
<dbReference type="GO" id="GO:0046872">
    <property type="term" value="F:metal ion binding"/>
    <property type="evidence" value="ECO:0007669"/>
    <property type="project" value="UniProtKB-KW"/>
</dbReference>
<keyword evidence="1" id="KW-0779">Telomere</keyword>
<dbReference type="PANTHER" id="PTHR12066:SF0">
    <property type="entry name" value="TELOMERASE REVERSE TRANSCRIPTASE"/>
    <property type="match status" value="1"/>
</dbReference>
<dbReference type="PANTHER" id="PTHR12066">
    <property type="entry name" value="TELOMERASE REVERSE TRANSCRIPTASE"/>
    <property type="match status" value="1"/>
</dbReference>